<gene>
    <name evidence="1" type="ORF">GCM10011425_29010</name>
</gene>
<evidence type="ECO:0000313" key="2">
    <source>
        <dbReference type="Proteomes" id="UP000662074"/>
    </source>
</evidence>
<sequence length="533" mass="59152">MMKKVFINISLLLVLFVTFSSCKKSLEKQFNNPELTSQTSLSTLFTAMLNSDRVRPAYWNQRTYLMPHAAVYSQTATFDIGNTVYQQNDNYTGNYWSDFYYPAGNGSGPMAIYRTMEKTFNALPAAEQANQQVFMQAAKIFLYDQASKMIDAWGDIPFTEAGSLETNNAIKDPKFDDAKTLYTTFIAGLNDAATFFKTASLPANVSASFSKQDILLTGSTDKWRRYANSIRLRMLMRTSFVDEATSRTAVTTMLNNSAEYPLIDGGGSASYSPASNDVLLQPLTNYTNTPLSALTEINSYSAPDYMLNTVMAPANDPRIPVIFDKYGQTAGGKFTPNPTYKAMPITFTAEQQTTERTKFAIIDSTTFLNNSKLPGIVITAPEVNFLKAEAFERWGSSASAATAYNTAVAQSVSFYYYLNSISPSGVKVSAPSAADVNTFLAAPTVAYTGTSTDKLAKIWIQKWLNFGLLQADQAWSEYRRTKYPQLTFVAQNSNFPLPPTRLIYPSVETGFNTNYGAVKSKDTRTTKIFWDVK</sequence>
<keyword evidence="2" id="KW-1185">Reference proteome</keyword>
<dbReference type="PROSITE" id="PS51257">
    <property type="entry name" value="PROKAR_LIPOPROTEIN"/>
    <property type="match status" value="1"/>
</dbReference>
<evidence type="ECO:0000313" key="1">
    <source>
        <dbReference type="EMBL" id="GGI51689.1"/>
    </source>
</evidence>
<dbReference type="InterPro" id="IPR041662">
    <property type="entry name" value="SusD-like_2"/>
</dbReference>
<proteinExistence type="predicted"/>
<dbReference type="EMBL" id="BMDO01000008">
    <property type="protein sequence ID" value="GGI51689.1"/>
    <property type="molecule type" value="Genomic_DNA"/>
</dbReference>
<dbReference type="RefSeq" id="WP_229747160.1">
    <property type="nucleotide sequence ID" value="NZ_BMDO01000008.1"/>
</dbReference>
<comment type="caution">
    <text evidence="1">The sequence shown here is derived from an EMBL/GenBank/DDBJ whole genome shotgun (WGS) entry which is preliminary data.</text>
</comment>
<evidence type="ECO:0008006" key="3">
    <source>
        <dbReference type="Google" id="ProtNLM"/>
    </source>
</evidence>
<name>A0A917JDF5_9SPHI</name>
<dbReference type="SUPFAM" id="SSF48452">
    <property type="entry name" value="TPR-like"/>
    <property type="match status" value="1"/>
</dbReference>
<dbReference type="Gene3D" id="1.25.40.390">
    <property type="match status" value="1"/>
</dbReference>
<dbReference type="Proteomes" id="UP000662074">
    <property type="component" value="Unassembled WGS sequence"/>
</dbReference>
<accession>A0A917JDF5</accession>
<dbReference type="InterPro" id="IPR011990">
    <property type="entry name" value="TPR-like_helical_dom_sf"/>
</dbReference>
<dbReference type="AlphaFoldDB" id="A0A917JDF5"/>
<organism evidence="1 2">
    <name type="scientific">Mucilaginibacter galii</name>
    <dbReference type="NCBI Taxonomy" id="2005073"/>
    <lineage>
        <taxon>Bacteria</taxon>
        <taxon>Pseudomonadati</taxon>
        <taxon>Bacteroidota</taxon>
        <taxon>Sphingobacteriia</taxon>
        <taxon>Sphingobacteriales</taxon>
        <taxon>Sphingobacteriaceae</taxon>
        <taxon>Mucilaginibacter</taxon>
    </lineage>
</organism>
<reference evidence="1" key="1">
    <citation type="journal article" date="2014" name="Int. J. Syst. Evol. Microbiol.">
        <title>Complete genome sequence of Corynebacterium casei LMG S-19264T (=DSM 44701T), isolated from a smear-ripened cheese.</title>
        <authorList>
            <consortium name="US DOE Joint Genome Institute (JGI-PGF)"/>
            <person name="Walter F."/>
            <person name="Albersmeier A."/>
            <person name="Kalinowski J."/>
            <person name="Ruckert C."/>
        </authorList>
    </citation>
    <scope>NUCLEOTIDE SEQUENCE</scope>
    <source>
        <strain evidence="1">CCM 8711</strain>
    </source>
</reference>
<protein>
    <recommendedName>
        <fullName evidence="3">SusD/RagB family nutrient-binding outer membrane lipoprotein</fullName>
    </recommendedName>
</protein>
<reference evidence="1" key="2">
    <citation type="submission" date="2020-09" db="EMBL/GenBank/DDBJ databases">
        <authorList>
            <person name="Sun Q."/>
            <person name="Sedlacek I."/>
        </authorList>
    </citation>
    <scope>NUCLEOTIDE SEQUENCE</scope>
    <source>
        <strain evidence="1">CCM 8711</strain>
    </source>
</reference>
<dbReference type="Pfam" id="PF12771">
    <property type="entry name" value="SusD-like_2"/>
    <property type="match status" value="1"/>
</dbReference>